<dbReference type="FunFam" id="3.30.565.10:FF:000028">
    <property type="entry name" value="PAS sensor protein"/>
    <property type="match status" value="1"/>
</dbReference>
<dbReference type="InterPro" id="IPR003018">
    <property type="entry name" value="GAF"/>
</dbReference>
<evidence type="ECO:0000256" key="15">
    <source>
        <dbReference type="ARBA" id="ARBA00081350"/>
    </source>
</evidence>
<accession>A0A6I6FQP4</accession>
<dbReference type="SUPFAM" id="SSF81606">
    <property type="entry name" value="PP2C-like"/>
    <property type="match status" value="1"/>
</dbReference>
<evidence type="ECO:0000256" key="6">
    <source>
        <dbReference type="ARBA" id="ARBA00022777"/>
    </source>
</evidence>
<evidence type="ECO:0000256" key="3">
    <source>
        <dbReference type="ARBA" id="ARBA00022679"/>
    </source>
</evidence>
<dbReference type="InterPro" id="IPR036457">
    <property type="entry name" value="PPM-type-like_dom_sf"/>
</dbReference>
<evidence type="ECO:0000259" key="18">
    <source>
        <dbReference type="SMART" id="SM00331"/>
    </source>
</evidence>
<gene>
    <name evidence="19" type="ORF">EIZ62_12375</name>
</gene>
<dbReference type="Pfam" id="PF13581">
    <property type="entry name" value="HATPase_c_2"/>
    <property type="match status" value="1"/>
</dbReference>
<feature type="domain" description="GAF" evidence="17">
    <location>
        <begin position="396"/>
        <end position="583"/>
    </location>
</feature>
<evidence type="ECO:0000256" key="10">
    <source>
        <dbReference type="ARBA" id="ARBA00022912"/>
    </source>
</evidence>
<dbReference type="Pfam" id="PF07228">
    <property type="entry name" value="SpoIIE"/>
    <property type="match status" value="1"/>
</dbReference>
<dbReference type="SMART" id="SM00331">
    <property type="entry name" value="PP2C_SIG"/>
    <property type="match status" value="1"/>
</dbReference>
<keyword evidence="11" id="KW-0464">Manganese</keyword>
<evidence type="ECO:0000313" key="20">
    <source>
        <dbReference type="Proteomes" id="UP000422572"/>
    </source>
</evidence>
<evidence type="ECO:0000256" key="14">
    <source>
        <dbReference type="ARBA" id="ARBA00075117"/>
    </source>
</evidence>
<dbReference type="Gene3D" id="3.30.565.10">
    <property type="entry name" value="Histidine kinase-like ATPase, C-terminal domain"/>
    <property type="match status" value="1"/>
</dbReference>
<protein>
    <recommendedName>
        <fullName evidence="1">protein-serine/threonine phosphatase</fullName>
        <ecNumber evidence="1">3.1.3.16</ecNumber>
    </recommendedName>
    <alternativeName>
        <fullName evidence="15">Protein-serine/threonine phosphatase</fullName>
    </alternativeName>
    <alternativeName>
        <fullName evidence="14">Serine/threonine-protein kinase</fullName>
    </alternativeName>
</protein>
<evidence type="ECO:0000256" key="5">
    <source>
        <dbReference type="ARBA" id="ARBA00022741"/>
    </source>
</evidence>
<keyword evidence="4" id="KW-0479">Metal-binding</keyword>
<dbReference type="GO" id="GO:0046872">
    <property type="term" value="F:metal ion binding"/>
    <property type="evidence" value="ECO:0007669"/>
    <property type="project" value="UniProtKB-KW"/>
</dbReference>
<keyword evidence="10" id="KW-0904">Protein phosphatase</keyword>
<evidence type="ECO:0000256" key="13">
    <source>
        <dbReference type="ARBA" id="ARBA00056274"/>
    </source>
</evidence>
<dbReference type="Pfam" id="PF01590">
    <property type="entry name" value="GAF"/>
    <property type="match status" value="2"/>
</dbReference>
<dbReference type="InterPro" id="IPR001932">
    <property type="entry name" value="PPM-type_phosphatase-like_dom"/>
</dbReference>
<evidence type="ECO:0000256" key="4">
    <source>
        <dbReference type="ARBA" id="ARBA00022723"/>
    </source>
</evidence>
<dbReference type="GO" id="GO:0016301">
    <property type="term" value="F:kinase activity"/>
    <property type="evidence" value="ECO:0007669"/>
    <property type="project" value="UniProtKB-KW"/>
</dbReference>
<dbReference type="RefSeq" id="WP_156692744.1">
    <property type="nucleotide sequence ID" value="NZ_CP034279.1"/>
</dbReference>
<dbReference type="SMART" id="SM00065">
    <property type="entry name" value="GAF"/>
    <property type="match status" value="1"/>
</dbReference>
<keyword evidence="9" id="KW-0460">Magnesium</keyword>
<evidence type="ECO:0000256" key="2">
    <source>
        <dbReference type="ARBA" id="ARBA00022553"/>
    </source>
</evidence>
<feature type="region of interest" description="Disordered" evidence="16">
    <location>
        <begin position="328"/>
        <end position="363"/>
    </location>
</feature>
<dbReference type="FunFam" id="3.30.450.40:FF:000035">
    <property type="entry name" value="PAS sensor protein"/>
    <property type="match status" value="1"/>
</dbReference>
<keyword evidence="6" id="KW-0418">Kinase</keyword>
<dbReference type="PANTHER" id="PTHR43156">
    <property type="entry name" value="STAGE II SPORULATION PROTEIN E-RELATED"/>
    <property type="match status" value="1"/>
</dbReference>
<keyword evidence="7" id="KW-0378">Hydrolase</keyword>
<keyword evidence="8" id="KW-0067">ATP-binding</keyword>
<dbReference type="OrthoDB" id="118142at2"/>
<evidence type="ECO:0000256" key="1">
    <source>
        <dbReference type="ARBA" id="ARBA00013081"/>
    </source>
</evidence>
<evidence type="ECO:0000313" key="19">
    <source>
        <dbReference type="EMBL" id="QGV78956.1"/>
    </source>
</evidence>
<keyword evidence="5" id="KW-0547">Nucleotide-binding</keyword>
<dbReference type="SUPFAM" id="SSF55781">
    <property type="entry name" value="GAF domain-like"/>
    <property type="match status" value="1"/>
</dbReference>
<dbReference type="InterPro" id="IPR052016">
    <property type="entry name" value="Bact_Sigma-Reg"/>
</dbReference>
<evidence type="ECO:0000256" key="16">
    <source>
        <dbReference type="SAM" id="MobiDB-lite"/>
    </source>
</evidence>
<evidence type="ECO:0000256" key="11">
    <source>
        <dbReference type="ARBA" id="ARBA00023211"/>
    </source>
</evidence>
<evidence type="ECO:0000256" key="12">
    <source>
        <dbReference type="ARBA" id="ARBA00047761"/>
    </source>
</evidence>
<dbReference type="GO" id="GO:0005524">
    <property type="term" value="F:ATP binding"/>
    <property type="evidence" value="ECO:0007669"/>
    <property type="project" value="UniProtKB-KW"/>
</dbReference>
<dbReference type="EMBL" id="CP034279">
    <property type="protein sequence ID" value="QGV78956.1"/>
    <property type="molecule type" value="Genomic_DNA"/>
</dbReference>
<feature type="compositionally biased region" description="Gly residues" evidence="16">
    <location>
        <begin position="295"/>
        <end position="306"/>
    </location>
</feature>
<proteinExistence type="predicted"/>
<dbReference type="InterPro" id="IPR029016">
    <property type="entry name" value="GAF-like_dom_sf"/>
</dbReference>
<evidence type="ECO:0000256" key="9">
    <source>
        <dbReference type="ARBA" id="ARBA00022842"/>
    </source>
</evidence>
<dbReference type="EC" id="3.1.3.16" evidence="1"/>
<dbReference type="SUPFAM" id="SSF55874">
    <property type="entry name" value="ATPase domain of HSP90 chaperone/DNA topoisomerase II/histidine kinase"/>
    <property type="match status" value="1"/>
</dbReference>
<dbReference type="Proteomes" id="UP000422572">
    <property type="component" value="Chromosome"/>
</dbReference>
<feature type="region of interest" description="Disordered" evidence="16">
    <location>
        <begin position="290"/>
        <end position="310"/>
    </location>
</feature>
<sequence>MDDHGEQRPPDGGVRPEILASWRRSESLGIGTEGAALPVEDDLDPDSRLVRAAAPVLDRLCERFAGLPVTVALADARANLVDRRGDPAGLELMDAASLVPGANVDERYMGTSSVSMVLSTRAPFVVVGEEHFLHNLKELTCMAAPVRDPVGGTVLGAVNLSVPKELAEPGMALALQDATDRIAERLLDLSAARERNLMSSFLRARERGGHARLHLGSGELAPLGAAPPRLAGAERLALLESAIDLIAAPSGDDGGRAFAEVPLAGGRVATLRRRELRHGDAEGAAVEVSFADTGTTGGGDGGGGRTVGAAAATAPDGRAVPLLHRAAVGGPAEPDTPTGAGEPGEAAGADAASGTDAPGDPTDAWLLLVGEPGVGRLAAEARGRLSLLNEAGVRVGTTLDMRRTAQELAEIAVPRFADLVVVDLVEGALAGEEPPASPLGPGAVLRRVAAWPDEDARDAGGARGARGAGAEGAAFVDGTVTHPPGTPQARCLATGRPVTDSVVTDALTGPEAAAGHPVDLLGEGVHSYLGAPLCSRGAVLGLAGFYRRGRNRPYEHDDLTLAGELAARTAISLDNARHYSREHQASLTLQRSLLPRDTPRLTAADLAFRYLPADATAGVGGDWFDAIPLSGMRVALVVGDVAGHGLQAAATMGRLRTAVRTLAAMDLPPEEVLTHLDDLVSRTSDDPATGATCLYAVYDPVSCRCTAARAGHPPPALLTPGGRARLLDLPAGPPLGVGDLGPYESVGVDLPEGSLLALWTDGLLKEIRGYGGTDTEARTALFLASLTGPEPSLERICDRVTGALLPDGPHDDVALLLARVRALPEDRVASWELPSDPAVVARARELTHHQLARWGLAELDFSTGLVVSELVTNAVRYGGRGPIGLRLLRDGSLFCEVSDRSNTSPRIRRAATTEEGGRGLFLVARFTRSWGARFTPGGKVVWAEQVPHGGPPAAEPDEQTLLSMYDDLA</sequence>
<dbReference type="InterPro" id="IPR036890">
    <property type="entry name" value="HATPase_C_sf"/>
</dbReference>
<dbReference type="Gene3D" id="3.60.40.10">
    <property type="entry name" value="PPM-type phosphatase domain"/>
    <property type="match status" value="1"/>
</dbReference>
<comment type="catalytic activity">
    <reaction evidence="12">
        <text>O-phospho-L-seryl-[protein] + H2O = L-seryl-[protein] + phosphate</text>
        <dbReference type="Rhea" id="RHEA:20629"/>
        <dbReference type="Rhea" id="RHEA-COMP:9863"/>
        <dbReference type="Rhea" id="RHEA-COMP:11604"/>
        <dbReference type="ChEBI" id="CHEBI:15377"/>
        <dbReference type="ChEBI" id="CHEBI:29999"/>
        <dbReference type="ChEBI" id="CHEBI:43474"/>
        <dbReference type="ChEBI" id="CHEBI:83421"/>
        <dbReference type="EC" id="3.1.3.16"/>
    </reaction>
</comment>
<dbReference type="PANTHER" id="PTHR43156:SF2">
    <property type="entry name" value="STAGE II SPORULATION PROTEIN E"/>
    <property type="match status" value="1"/>
</dbReference>
<keyword evidence="2" id="KW-0597">Phosphoprotein</keyword>
<reference evidence="19 20" key="1">
    <citation type="submission" date="2018-12" db="EMBL/GenBank/DDBJ databases">
        <title>Complete genome sequence of Streptomyces ficellus NRRL8067, the producer of ficellomycin, feldamycin and nojirimycin.</title>
        <authorList>
            <person name="Zhang H."/>
            <person name="Yue R."/>
            <person name="Liu Y."/>
            <person name="Li M."/>
            <person name="Mu H."/>
            <person name="Zhang J."/>
        </authorList>
    </citation>
    <scope>NUCLEOTIDE SEQUENCE [LARGE SCALE GENOMIC DNA]</scope>
    <source>
        <strain evidence="19 20">NRRL 8067</strain>
    </source>
</reference>
<dbReference type="CDD" id="cd16936">
    <property type="entry name" value="HATPase_RsbW-like"/>
    <property type="match status" value="1"/>
</dbReference>
<comment type="function">
    <text evidence="13">Primarily acts as an independent SigF regulator that is sensitive to the osmosensory signal, mediating the cross talk of PknD with the SigF regulon. Possesses both phosphatase and kinase activities. The kinase domain functions as a classic anti-sigma factor-like kinase to phosphorylate the anti-anti-sigma factor domain at the canonical regulatory site, and the phosphatase domain antagonizes this activity.</text>
</comment>
<dbReference type="FunFam" id="3.60.40.10:FF:000005">
    <property type="entry name" value="Serine/threonine protein phosphatase"/>
    <property type="match status" value="1"/>
</dbReference>
<name>A0A6I6FQP4_9ACTN</name>
<dbReference type="AlphaFoldDB" id="A0A6I6FQP4"/>
<dbReference type="Gene3D" id="3.30.450.40">
    <property type="match status" value="2"/>
</dbReference>
<dbReference type="KEGG" id="sfic:EIZ62_12375"/>
<feature type="compositionally biased region" description="Low complexity" evidence="16">
    <location>
        <begin position="336"/>
        <end position="361"/>
    </location>
</feature>
<feature type="domain" description="PPM-type phosphatase" evidence="18">
    <location>
        <begin position="604"/>
        <end position="820"/>
    </location>
</feature>
<evidence type="ECO:0000256" key="8">
    <source>
        <dbReference type="ARBA" id="ARBA00022840"/>
    </source>
</evidence>
<keyword evidence="20" id="KW-1185">Reference proteome</keyword>
<evidence type="ECO:0000259" key="17">
    <source>
        <dbReference type="SMART" id="SM00065"/>
    </source>
</evidence>
<keyword evidence="3" id="KW-0808">Transferase</keyword>
<dbReference type="GO" id="GO:0004722">
    <property type="term" value="F:protein serine/threonine phosphatase activity"/>
    <property type="evidence" value="ECO:0007669"/>
    <property type="project" value="UniProtKB-EC"/>
</dbReference>
<evidence type="ECO:0000256" key="7">
    <source>
        <dbReference type="ARBA" id="ARBA00022801"/>
    </source>
</evidence>
<dbReference type="InterPro" id="IPR003594">
    <property type="entry name" value="HATPase_dom"/>
</dbReference>
<organism evidence="19 20">
    <name type="scientific">Streptomyces ficellus</name>
    <dbReference type="NCBI Taxonomy" id="1977088"/>
    <lineage>
        <taxon>Bacteria</taxon>
        <taxon>Bacillati</taxon>
        <taxon>Actinomycetota</taxon>
        <taxon>Actinomycetes</taxon>
        <taxon>Kitasatosporales</taxon>
        <taxon>Streptomycetaceae</taxon>
        <taxon>Streptomyces</taxon>
    </lineage>
</organism>